<evidence type="ECO:0000313" key="14">
    <source>
        <dbReference type="EMBL" id="RGD74451.1"/>
    </source>
</evidence>
<evidence type="ECO:0000256" key="2">
    <source>
        <dbReference type="ARBA" id="ARBA00004651"/>
    </source>
</evidence>
<dbReference type="Proteomes" id="UP000261212">
    <property type="component" value="Unassembled WGS sequence"/>
</dbReference>
<feature type="transmembrane region" description="Helical" evidence="13">
    <location>
        <begin position="165"/>
        <end position="186"/>
    </location>
</feature>
<comment type="similarity">
    <text evidence="3">Belongs to the multi antimicrobial extrusion (MATE) (TC 2.A.66.1) family.</text>
</comment>
<dbReference type="GO" id="GO:0005886">
    <property type="term" value="C:plasma membrane"/>
    <property type="evidence" value="ECO:0007669"/>
    <property type="project" value="UniProtKB-SubCell"/>
</dbReference>
<feature type="transmembrane region" description="Helical" evidence="13">
    <location>
        <begin position="316"/>
        <end position="342"/>
    </location>
</feature>
<feature type="transmembrane region" description="Helical" evidence="13">
    <location>
        <begin position="14"/>
        <end position="34"/>
    </location>
</feature>
<dbReference type="GO" id="GO:0015297">
    <property type="term" value="F:antiporter activity"/>
    <property type="evidence" value="ECO:0007669"/>
    <property type="project" value="UniProtKB-KW"/>
</dbReference>
<dbReference type="PANTHER" id="PTHR43298:SF2">
    <property type="entry name" value="FMN_FAD EXPORTER YEEO-RELATED"/>
    <property type="match status" value="1"/>
</dbReference>
<evidence type="ECO:0000256" key="12">
    <source>
        <dbReference type="ARBA" id="ARBA00031636"/>
    </source>
</evidence>
<dbReference type="EMBL" id="QUSM01000003">
    <property type="protein sequence ID" value="RGD74451.1"/>
    <property type="molecule type" value="Genomic_DNA"/>
</dbReference>
<dbReference type="InterPro" id="IPR048279">
    <property type="entry name" value="MdtK-like"/>
</dbReference>
<sequence>MLIDLTNGNITKKMMLFAVPMIIGNLLQQIYNIADTIIVGKFIGPDALAAVGSSYTLMIFLTSILLGLCMGSGAVFSIRYGENDISKLKKSIGISFVIILSVTIILNMAVFVFIDPIMHFLNIPSSIYQMMKSYLWIIFLGITATFLYNFYSSVLRSVGNSLSPLIYLGVSVVLNIVLDLIFVLSFDMGVEGAAVATVISQFVSGIGIALYTFFKFPEFRFDIWKLKFERDIIKDIFKFSFLTCIQQSIMNFGILMVQGLINSFGTIVMAAFAAAVKIDSFAYMPVQDFGNAFSTFIAQNYGAKKKERIKEGIKSAVKYTIIFCLLISLIVCIFAKQFMLIFVNPSKAEIINHGIDYLKIEGAFYFGIGCLFLLYGFFRAVEKPFISVILTVVSLGTRVFLAYTLSKIPSIGVMGIWVSVPIGWILADLIGFTYYKSKKKEIDEKLMIST</sequence>
<keyword evidence="5" id="KW-0813">Transport</keyword>
<name>A0A3E3DYT2_9FIRM</name>
<feature type="transmembrane region" description="Helical" evidence="13">
    <location>
        <begin position="362"/>
        <end position="378"/>
    </location>
</feature>
<evidence type="ECO:0000256" key="3">
    <source>
        <dbReference type="ARBA" id="ARBA00010199"/>
    </source>
</evidence>
<evidence type="ECO:0000256" key="11">
    <source>
        <dbReference type="ARBA" id="ARBA00023136"/>
    </source>
</evidence>
<evidence type="ECO:0000313" key="15">
    <source>
        <dbReference type="Proteomes" id="UP000261212"/>
    </source>
</evidence>
<gene>
    <name evidence="14" type="ORF">DW687_06705</name>
</gene>
<dbReference type="InterPro" id="IPR002528">
    <property type="entry name" value="MATE_fam"/>
</dbReference>
<feature type="transmembrane region" description="Helical" evidence="13">
    <location>
        <begin position="260"/>
        <end position="278"/>
    </location>
</feature>
<evidence type="ECO:0000256" key="5">
    <source>
        <dbReference type="ARBA" id="ARBA00022448"/>
    </source>
</evidence>
<accession>A0A3E3DYT2</accession>
<feature type="transmembrane region" description="Helical" evidence="13">
    <location>
        <begin position="134"/>
        <end position="153"/>
    </location>
</feature>
<keyword evidence="11 13" id="KW-0472">Membrane</keyword>
<comment type="subcellular location">
    <subcellularLocation>
        <location evidence="2">Cell membrane</location>
        <topology evidence="2">Multi-pass membrane protein</topology>
    </subcellularLocation>
</comment>
<evidence type="ECO:0000256" key="8">
    <source>
        <dbReference type="ARBA" id="ARBA00022692"/>
    </source>
</evidence>
<evidence type="ECO:0000256" key="1">
    <source>
        <dbReference type="ARBA" id="ARBA00003408"/>
    </source>
</evidence>
<dbReference type="CDD" id="cd13138">
    <property type="entry name" value="MATE_yoeA_like"/>
    <property type="match status" value="1"/>
</dbReference>
<feature type="transmembrane region" description="Helical" evidence="13">
    <location>
        <begin position="54"/>
        <end position="80"/>
    </location>
</feature>
<keyword evidence="9 13" id="KW-1133">Transmembrane helix</keyword>
<evidence type="ECO:0000256" key="9">
    <source>
        <dbReference type="ARBA" id="ARBA00022989"/>
    </source>
</evidence>
<keyword evidence="6" id="KW-0050">Antiport</keyword>
<reference evidence="14 15" key="1">
    <citation type="submission" date="2018-08" db="EMBL/GenBank/DDBJ databases">
        <title>A genome reference for cultivated species of the human gut microbiota.</title>
        <authorList>
            <person name="Zou Y."/>
            <person name="Xue W."/>
            <person name="Luo G."/>
        </authorList>
    </citation>
    <scope>NUCLEOTIDE SEQUENCE [LARGE SCALE GENOMIC DNA]</scope>
    <source>
        <strain evidence="14 15">AM25-6</strain>
    </source>
</reference>
<dbReference type="GO" id="GO:0006811">
    <property type="term" value="P:monoatomic ion transport"/>
    <property type="evidence" value="ECO:0007669"/>
    <property type="project" value="UniProtKB-KW"/>
</dbReference>
<feature type="transmembrane region" description="Helical" evidence="13">
    <location>
        <begin position="411"/>
        <end position="435"/>
    </location>
</feature>
<dbReference type="PANTHER" id="PTHR43298">
    <property type="entry name" value="MULTIDRUG RESISTANCE PROTEIN NORM-RELATED"/>
    <property type="match status" value="1"/>
</dbReference>
<evidence type="ECO:0000256" key="13">
    <source>
        <dbReference type="SAM" id="Phobius"/>
    </source>
</evidence>
<dbReference type="InterPro" id="IPR050222">
    <property type="entry name" value="MATE_MdtK"/>
</dbReference>
<protein>
    <recommendedName>
        <fullName evidence="4">Probable multidrug resistance protein NorM</fullName>
    </recommendedName>
    <alternativeName>
        <fullName evidence="12">Multidrug-efflux transporter</fullName>
    </alternativeName>
</protein>
<keyword evidence="10" id="KW-0406">Ion transport</keyword>
<comment type="function">
    <text evidence="1">Multidrug efflux pump.</text>
</comment>
<evidence type="ECO:0000256" key="7">
    <source>
        <dbReference type="ARBA" id="ARBA00022475"/>
    </source>
</evidence>
<organism evidence="14 15">
    <name type="scientific">Anaerofustis stercorihominis</name>
    <dbReference type="NCBI Taxonomy" id="214853"/>
    <lineage>
        <taxon>Bacteria</taxon>
        <taxon>Bacillati</taxon>
        <taxon>Bacillota</taxon>
        <taxon>Clostridia</taxon>
        <taxon>Eubacteriales</taxon>
        <taxon>Eubacteriaceae</taxon>
        <taxon>Anaerofustis</taxon>
    </lineage>
</organism>
<feature type="transmembrane region" description="Helical" evidence="13">
    <location>
        <begin position="385"/>
        <end position="405"/>
    </location>
</feature>
<dbReference type="AlphaFoldDB" id="A0A3E3DYT2"/>
<feature type="transmembrane region" description="Helical" evidence="13">
    <location>
        <begin position="92"/>
        <end position="114"/>
    </location>
</feature>
<dbReference type="Pfam" id="PF01554">
    <property type="entry name" value="MatE"/>
    <property type="match status" value="2"/>
</dbReference>
<dbReference type="GO" id="GO:0042910">
    <property type="term" value="F:xenobiotic transmembrane transporter activity"/>
    <property type="evidence" value="ECO:0007669"/>
    <property type="project" value="InterPro"/>
</dbReference>
<keyword evidence="8 13" id="KW-0812">Transmembrane</keyword>
<keyword evidence="7" id="KW-1003">Cell membrane</keyword>
<proteinExistence type="inferred from homology"/>
<evidence type="ECO:0000256" key="4">
    <source>
        <dbReference type="ARBA" id="ARBA00020268"/>
    </source>
</evidence>
<dbReference type="PIRSF" id="PIRSF006603">
    <property type="entry name" value="DinF"/>
    <property type="match status" value="1"/>
</dbReference>
<evidence type="ECO:0000256" key="6">
    <source>
        <dbReference type="ARBA" id="ARBA00022449"/>
    </source>
</evidence>
<evidence type="ECO:0000256" key="10">
    <source>
        <dbReference type="ARBA" id="ARBA00023065"/>
    </source>
</evidence>
<comment type="caution">
    <text evidence="14">The sequence shown here is derived from an EMBL/GenBank/DDBJ whole genome shotgun (WGS) entry which is preliminary data.</text>
</comment>
<dbReference type="RefSeq" id="WP_117532166.1">
    <property type="nucleotide sequence ID" value="NZ_QUSM01000003.1"/>
</dbReference>
<feature type="transmembrane region" description="Helical" evidence="13">
    <location>
        <begin position="192"/>
        <end position="214"/>
    </location>
</feature>
<dbReference type="NCBIfam" id="TIGR00797">
    <property type="entry name" value="matE"/>
    <property type="match status" value="1"/>
</dbReference>